<evidence type="ECO:0000256" key="1">
    <source>
        <dbReference type="ARBA" id="ARBA00005771"/>
    </source>
</evidence>
<dbReference type="Gene3D" id="3.40.50.300">
    <property type="entry name" value="P-loop containing nucleotide triphosphate hydrolases"/>
    <property type="match status" value="1"/>
</dbReference>
<dbReference type="GeneTree" id="ENSGT00940000159269"/>
<dbReference type="Ensembl" id="ENSEBUT00000013263.1">
    <property type="protein sequence ID" value="ENSEBUP00000012686.1"/>
    <property type="gene ID" value="ENSEBUG00000008059.1"/>
</dbReference>
<dbReference type="InterPro" id="IPR027417">
    <property type="entry name" value="P-loop_NTPase"/>
</dbReference>
<evidence type="ECO:0000313" key="5">
    <source>
        <dbReference type="Ensembl" id="ENSEBUP00000012686.1"/>
    </source>
</evidence>
<evidence type="ECO:0000256" key="3">
    <source>
        <dbReference type="RuleBase" id="RU361155"/>
    </source>
</evidence>
<feature type="domain" description="Sulfotransferase" evidence="4">
    <location>
        <begin position="40"/>
        <end position="116"/>
    </location>
</feature>
<keyword evidence="2 3" id="KW-0808">Transferase</keyword>
<dbReference type="SUPFAM" id="SSF52540">
    <property type="entry name" value="P-loop containing nucleoside triphosphate hydrolases"/>
    <property type="match status" value="1"/>
</dbReference>
<dbReference type="GO" id="GO:0008146">
    <property type="term" value="F:sulfotransferase activity"/>
    <property type="evidence" value="ECO:0007669"/>
    <property type="project" value="InterPro"/>
</dbReference>
<organism evidence="5 6">
    <name type="scientific">Eptatretus burgeri</name>
    <name type="common">Inshore hagfish</name>
    <dbReference type="NCBI Taxonomy" id="7764"/>
    <lineage>
        <taxon>Eukaryota</taxon>
        <taxon>Metazoa</taxon>
        <taxon>Chordata</taxon>
        <taxon>Craniata</taxon>
        <taxon>Vertebrata</taxon>
        <taxon>Cyclostomata</taxon>
        <taxon>Myxini</taxon>
        <taxon>Myxiniformes</taxon>
        <taxon>Myxinidae</taxon>
        <taxon>Eptatretinae</taxon>
        <taxon>Eptatretus</taxon>
    </lineage>
</organism>
<name>A0A8C4QAU7_EPTBU</name>
<dbReference type="Pfam" id="PF00685">
    <property type="entry name" value="Sulfotransfer_1"/>
    <property type="match status" value="1"/>
</dbReference>
<dbReference type="Proteomes" id="UP000694388">
    <property type="component" value="Unplaced"/>
</dbReference>
<dbReference type="PANTHER" id="PTHR11783">
    <property type="entry name" value="SULFOTRANSFERASE SULT"/>
    <property type="match status" value="1"/>
</dbReference>
<reference evidence="5" key="1">
    <citation type="submission" date="2025-08" db="UniProtKB">
        <authorList>
            <consortium name="Ensembl"/>
        </authorList>
    </citation>
    <scope>IDENTIFICATION</scope>
</reference>
<comment type="similarity">
    <text evidence="1 3">Belongs to the sulfotransferase 1 family.</text>
</comment>
<dbReference type="EC" id="2.8.2.-" evidence="3"/>
<reference evidence="5" key="2">
    <citation type="submission" date="2025-09" db="UniProtKB">
        <authorList>
            <consortium name="Ensembl"/>
        </authorList>
    </citation>
    <scope>IDENTIFICATION</scope>
</reference>
<proteinExistence type="inferred from homology"/>
<evidence type="ECO:0000256" key="2">
    <source>
        <dbReference type="ARBA" id="ARBA00022679"/>
    </source>
</evidence>
<protein>
    <recommendedName>
        <fullName evidence="3">Sulfotransferase</fullName>
        <ecNumber evidence="3">2.8.2.-</ecNumber>
    </recommendedName>
</protein>
<evidence type="ECO:0000259" key="4">
    <source>
        <dbReference type="Pfam" id="PF00685"/>
    </source>
</evidence>
<sequence>MEWCSPLWAGAPASHISRLHTVETKAFWIIGISRHEAEPLGLSLSHRRHVAITNHCTFSSMKDSQMVNYTLVPNQLMDHSTGKFMRKGKVGDWKNHFTVAQSEEFDRVYNQKMKGYDINFIWDI</sequence>
<keyword evidence="6" id="KW-1185">Reference proteome</keyword>
<dbReference type="InterPro" id="IPR000863">
    <property type="entry name" value="Sulfotransferase_dom"/>
</dbReference>
<accession>A0A8C4QAU7</accession>
<evidence type="ECO:0000313" key="6">
    <source>
        <dbReference type="Proteomes" id="UP000694388"/>
    </source>
</evidence>
<dbReference type="AlphaFoldDB" id="A0A8C4QAU7"/>